<sequence>MAHFNLGRLLLIVGIIIAAVLGLFLLWESSPRLRSLWQRFPLGRLPGDIFLQRPGLRIYFPILT</sequence>
<keyword evidence="1" id="KW-1133">Transmembrane helix</keyword>
<protein>
    <submittedName>
        <fullName evidence="2">DUF2905 domain-containing protein</fullName>
    </submittedName>
</protein>
<evidence type="ECO:0000256" key="1">
    <source>
        <dbReference type="SAM" id="Phobius"/>
    </source>
</evidence>
<evidence type="ECO:0000313" key="3">
    <source>
        <dbReference type="Proteomes" id="UP000434052"/>
    </source>
</evidence>
<keyword evidence="1" id="KW-0472">Membrane</keyword>
<accession>A0A6P1ZAJ0</accession>
<feature type="transmembrane region" description="Helical" evidence="1">
    <location>
        <begin position="6"/>
        <end position="27"/>
    </location>
</feature>
<organism evidence="2 3">
    <name type="scientific">Oceanidesulfovibrio marinus</name>
    <dbReference type="NCBI Taxonomy" id="370038"/>
    <lineage>
        <taxon>Bacteria</taxon>
        <taxon>Pseudomonadati</taxon>
        <taxon>Thermodesulfobacteriota</taxon>
        <taxon>Desulfovibrionia</taxon>
        <taxon>Desulfovibrionales</taxon>
        <taxon>Desulfovibrionaceae</taxon>
        <taxon>Oceanidesulfovibrio</taxon>
    </lineage>
</organism>
<dbReference type="Proteomes" id="UP000434052">
    <property type="component" value="Unassembled WGS sequence"/>
</dbReference>
<dbReference type="OrthoDB" id="9811610at2"/>
<dbReference type="InterPro" id="IPR021320">
    <property type="entry name" value="DUF2905"/>
</dbReference>
<name>A0A6P1ZAJ0_9BACT</name>
<comment type="caution">
    <text evidence="2">The sequence shown here is derived from an EMBL/GenBank/DDBJ whole genome shotgun (WGS) entry which is preliminary data.</text>
</comment>
<evidence type="ECO:0000313" key="2">
    <source>
        <dbReference type="EMBL" id="TVM27295.1"/>
    </source>
</evidence>
<proteinExistence type="predicted"/>
<dbReference type="AlphaFoldDB" id="A0A6P1ZAJ0"/>
<dbReference type="EMBL" id="QMIF01000185">
    <property type="protein sequence ID" value="TVM27295.1"/>
    <property type="molecule type" value="Genomic_DNA"/>
</dbReference>
<keyword evidence="1" id="KW-0812">Transmembrane</keyword>
<gene>
    <name evidence="2" type="ORF">DQK91_22670</name>
</gene>
<reference evidence="2 3" key="1">
    <citation type="submission" date="2018-06" db="EMBL/GenBank/DDBJ databases">
        <title>Complete genome of Desulfovibrio marinus P48SEP.</title>
        <authorList>
            <person name="Crispim J.S."/>
            <person name="Vidigal P.M.P."/>
            <person name="Silva L.C.F."/>
            <person name="Araujo L.C."/>
            <person name="Laguardia C.N."/>
            <person name="Dias R.S."/>
            <person name="Sousa M.P."/>
            <person name="Paula S.O."/>
            <person name="Silva C."/>
        </authorList>
    </citation>
    <scope>NUCLEOTIDE SEQUENCE [LARGE SCALE GENOMIC DNA]</scope>
    <source>
        <strain evidence="2 3">P48SEP</strain>
    </source>
</reference>
<dbReference type="RefSeq" id="WP_144307587.1">
    <property type="nucleotide sequence ID" value="NZ_QMIF01000185.1"/>
</dbReference>
<dbReference type="Pfam" id="PF11146">
    <property type="entry name" value="DUF2905"/>
    <property type="match status" value="1"/>
</dbReference>